<feature type="binding site" evidence="6">
    <location>
        <position position="301"/>
    </location>
    <ligand>
        <name>substrate</name>
    </ligand>
</feature>
<reference evidence="11" key="1">
    <citation type="journal article" date="2019" name="Int. J. Syst. Evol. Microbiol.">
        <title>The Global Catalogue of Microorganisms (GCM) 10K type strain sequencing project: providing services to taxonomists for standard genome sequencing and annotation.</title>
        <authorList>
            <consortium name="The Broad Institute Genomics Platform"/>
            <consortium name="The Broad Institute Genome Sequencing Center for Infectious Disease"/>
            <person name="Wu L."/>
            <person name="Ma J."/>
        </authorList>
    </citation>
    <scope>NUCLEOTIDE SEQUENCE [LARGE SCALE GENOMIC DNA]</scope>
    <source>
        <strain evidence="11">JCM 17939</strain>
    </source>
</reference>
<keyword evidence="3 6" id="KW-0663">Pyridoxal phosphate</keyword>
<feature type="binding site" evidence="6">
    <location>
        <position position="256"/>
    </location>
    <ligand>
        <name>pyridoxal 5'-phosphate</name>
        <dbReference type="ChEBI" id="CHEBI:597326"/>
    </ligand>
</feature>
<evidence type="ECO:0000313" key="10">
    <source>
        <dbReference type="EMBL" id="GAA4628849.1"/>
    </source>
</evidence>
<sequence>MVLTRERNTLDHAIWPATARATPDGDVAVGGVRLSDIAERYGSPVHVMDELDVRQRCREFRSAFPDAEIAYAGKAFLCRAMARWIAEEGLALDVCSAGELAVARSVRFPAERILMHGNGKTPEDLRAALSYGVSRIVLDCASEITRLAALVSADRPAQRVLIRVAPGVDGHTHPAVATGGEDQKFGFSLASGVAAEAVRRVLAQPGLVLTGLHCHIGSQITSVTAYQQAARRMADLLAAVQDEHGLVLPQLDLGGGFAVPYLRDQHGLDPLTLAEPLLTTLRSACEVRRVPMPRVTLEPGRAISARAGVTLYRVLGIKHTATGRVFVTVNGGMSDNPRPSLYGARYSMRLVGRHAVPGHRSVTVAGRHCEAGDVLVEDAELPADLRPGDLLASASTGAYHHSMASNYNLVPRPPVVGVRAGESRLLIRRETETDLLLRDVG</sequence>
<dbReference type="Gene3D" id="2.40.37.10">
    <property type="entry name" value="Lyase, Ornithine Decarboxylase, Chain A, domain 1"/>
    <property type="match status" value="1"/>
</dbReference>
<feature type="binding site" evidence="6">
    <location>
        <begin position="298"/>
        <end position="301"/>
    </location>
    <ligand>
        <name>pyridoxal 5'-phosphate</name>
        <dbReference type="ChEBI" id="CHEBI:597326"/>
    </ligand>
</feature>
<dbReference type="InterPro" id="IPR009006">
    <property type="entry name" value="Ala_racemase/Decarboxylase_C"/>
</dbReference>
<dbReference type="PROSITE" id="PS00878">
    <property type="entry name" value="ODR_DC_2_1"/>
    <property type="match status" value="1"/>
</dbReference>
<protein>
    <recommendedName>
        <fullName evidence="6 7">Diaminopimelate decarboxylase</fullName>
        <shortName evidence="6">DAP decarboxylase</shortName>
        <shortName evidence="6">DAPDC</shortName>
        <ecNumber evidence="6 7">4.1.1.20</ecNumber>
    </recommendedName>
</protein>
<keyword evidence="2 6" id="KW-0210">Decarboxylase</keyword>
<feature type="domain" description="Orn/DAP/Arg decarboxylase 2 N-terminal" evidence="9">
    <location>
        <begin position="52"/>
        <end position="305"/>
    </location>
</feature>
<feature type="binding site" evidence="6">
    <location>
        <position position="399"/>
    </location>
    <ligand>
        <name>pyridoxal 5'-phosphate</name>
        <dbReference type="ChEBI" id="CHEBI:597326"/>
    </ligand>
</feature>
<comment type="cofactor">
    <cofactor evidence="1 6 8">
        <name>pyridoxal 5'-phosphate</name>
        <dbReference type="ChEBI" id="CHEBI:597326"/>
    </cofactor>
</comment>
<dbReference type="RefSeq" id="WP_345433095.1">
    <property type="nucleotide sequence ID" value="NZ_BAABHK010000006.1"/>
</dbReference>
<evidence type="ECO:0000256" key="3">
    <source>
        <dbReference type="ARBA" id="ARBA00022898"/>
    </source>
</evidence>
<evidence type="ECO:0000259" key="9">
    <source>
        <dbReference type="Pfam" id="PF02784"/>
    </source>
</evidence>
<evidence type="ECO:0000256" key="6">
    <source>
        <dbReference type="HAMAP-Rule" id="MF_02120"/>
    </source>
</evidence>
<dbReference type="InterPro" id="IPR029066">
    <property type="entry name" value="PLP-binding_barrel"/>
</dbReference>
<dbReference type="Proteomes" id="UP001501442">
    <property type="component" value="Unassembled WGS sequence"/>
</dbReference>
<feature type="binding site" evidence="6">
    <location>
        <position position="370"/>
    </location>
    <ligand>
        <name>substrate</name>
    </ligand>
</feature>
<evidence type="ECO:0000256" key="4">
    <source>
        <dbReference type="ARBA" id="ARBA00023154"/>
    </source>
</evidence>
<evidence type="ECO:0000256" key="8">
    <source>
        <dbReference type="RuleBase" id="RU003738"/>
    </source>
</evidence>
<dbReference type="PRINTS" id="PR01179">
    <property type="entry name" value="ODADCRBXLASE"/>
</dbReference>
<dbReference type="InterPro" id="IPR002986">
    <property type="entry name" value="DAP_deCOOHase_LysA"/>
</dbReference>
<comment type="pathway">
    <text evidence="6 8">Amino-acid biosynthesis; L-lysine biosynthesis via DAP pathway; L-lysine from DL-2,6-diaminopimelate: step 1/1.</text>
</comment>
<evidence type="ECO:0000313" key="11">
    <source>
        <dbReference type="Proteomes" id="UP001501442"/>
    </source>
</evidence>
<feature type="modified residue" description="N6-(pyridoxal phosphate)lysine" evidence="6">
    <location>
        <position position="74"/>
    </location>
</feature>
<comment type="subunit">
    <text evidence="6">Homodimer.</text>
</comment>
<dbReference type="PANTHER" id="PTHR43727">
    <property type="entry name" value="DIAMINOPIMELATE DECARBOXYLASE"/>
    <property type="match status" value="1"/>
</dbReference>
<dbReference type="NCBIfam" id="TIGR01048">
    <property type="entry name" value="lysA"/>
    <property type="match status" value="1"/>
</dbReference>
<dbReference type="Pfam" id="PF02784">
    <property type="entry name" value="Orn_Arg_deC_N"/>
    <property type="match status" value="1"/>
</dbReference>
<feature type="binding site" evidence="6">
    <location>
        <position position="342"/>
    </location>
    <ligand>
        <name>substrate</name>
    </ligand>
</feature>
<dbReference type="PANTHER" id="PTHR43727:SF2">
    <property type="entry name" value="GROUP IV DECARBOXYLASE"/>
    <property type="match status" value="1"/>
</dbReference>
<gene>
    <name evidence="10" type="primary">lysA_1</name>
    <name evidence="6" type="synonym">lysA</name>
    <name evidence="10" type="ORF">GCM10023196_046930</name>
</gene>
<dbReference type="EMBL" id="BAABHK010000006">
    <property type="protein sequence ID" value="GAA4628849.1"/>
    <property type="molecule type" value="Genomic_DNA"/>
</dbReference>
<dbReference type="SUPFAM" id="SSF51419">
    <property type="entry name" value="PLP-binding barrel"/>
    <property type="match status" value="1"/>
</dbReference>
<dbReference type="PRINTS" id="PR01181">
    <property type="entry name" value="DAPDCRBXLASE"/>
</dbReference>
<comment type="function">
    <text evidence="6">Specifically catalyzes the decarboxylation of meso-diaminopimelate (meso-DAP) to L-lysine.</text>
</comment>
<keyword evidence="5 6" id="KW-0456">Lyase</keyword>
<feature type="binding site" evidence="6">
    <location>
        <position position="338"/>
    </location>
    <ligand>
        <name>substrate</name>
    </ligand>
</feature>
<dbReference type="HAMAP" id="MF_02120">
    <property type="entry name" value="LysA"/>
    <property type="match status" value="1"/>
</dbReference>
<comment type="catalytic activity">
    <reaction evidence="6 8">
        <text>meso-2,6-diaminopimelate + H(+) = L-lysine + CO2</text>
        <dbReference type="Rhea" id="RHEA:15101"/>
        <dbReference type="ChEBI" id="CHEBI:15378"/>
        <dbReference type="ChEBI" id="CHEBI:16526"/>
        <dbReference type="ChEBI" id="CHEBI:32551"/>
        <dbReference type="ChEBI" id="CHEBI:57791"/>
        <dbReference type="EC" id="4.1.1.20"/>
    </reaction>
</comment>
<organism evidence="10 11">
    <name type="scientific">Actinoallomurus vinaceus</name>
    <dbReference type="NCBI Taxonomy" id="1080074"/>
    <lineage>
        <taxon>Bacteria</taxon>
        <taxon>Bacillati</taxon>
        <taxon>Actinomycetota</taxon>
        <taxon>Actinomycetes</taxon>
        <taxon>Streptosporangiales</taxon>
        <taxon>Thermomonosporaceae</taxon>
        <taxon>Actinoallomurus</taxon>
    </lineage>
</organism>
<accession>A0ABP8UDZ8</accession>
<dbReference type="SUPFAM" id="SSF50621">
    <property type="entry name" value="Alanine racemase C-terminal domain-like"/>
    <property type="match status" value="1"/>
</dbReference>
<keyword evidence="11" id="KW-1185">Reference proteome</keyword>
<dbReference type="CDD" id="cd06828">
    <property type="entry name" value="PLPDE_III_DapDC"/>
    <property type="match status" value="1"/>
</dbReference>
<keyword evidence="6" id="KW-0028">Amino-acid biosynthesis</keyword>
<name>A0ABP8UDZ8_9ACTN</name>
<dbReference type="EC" id="4.1.1.20" evidence="6 7"/>
<evidence type="ECO:0000256" key="1">
    <source>
        <dbReference type="ARBA" id="ARBA00001933"/>
    </source>
</evidence>
<evidence type="ECO:0000256" key="2">
    <source>
        <dbReference type="ARBA" id="ARBA00022793"/>
    </source>
</evidence>
<comment type="similarity">
    <text evidence="6">Belongs to the Orn/Lys/Arg decarboxylase class-II family. LysA subfamily.</text>
</comment>
<dbReference type="Gene3D" id="3.20.20.10">
    <property type="entry name" value="Alanine racemase"/>
    <property type="match status" value="1"/>
</dbReference>
<evidence type="ECO:0000256" key="7">
    <source>
        <dbReference type="NCBIfam" id="TIGR01048"/>
    </source>
</evidence>
<feature type="binding site" evidence="6">
    <location>
        <position position="399"/>
    </location>
    <ligand>
        <name>substrate</name>
    </ligand>
</feature>
<comment type="caution">
    <text evidence="10">The sequence shown here is derived from an EMBL/GenBank/DDBJ whole genome shotgun (WGS) entry which is preliminary data.</text>
</comment>
<evidence type="ECO:0000256" key="5">
    <source>
        <dbReference type="ARBA" id="ARBA00023239"/>
    </source>
</evidence>
<dbReference type="InterPro" id="IPR000183">
    <property type="entry name" value="Orn/DAP/Arg_de-COase"/>
</dbReference>
<dbReference type="InterPro" id="IPR022653">
    <property type="entry name" value="De-COase2_pyr-phos_BS"/>
</dbReference>
<proteinExistence type="inferred from homology"/>
<dbReference type="InterPro" id="IPR022644">
    <property type="entry name" value="De-COase2_N"/>
</dbReference>
<keyword evidence="4 6" id="KW-0457">Lysine biosynthesis</keyword>